<feature type="compositionally biased region" description="Polar residues" evidence="1">
    <location>
        <begin position="27"/>
        <end position="47"/>
    </location>
</feature>
<dbReference type="GO" id="GO:0031594">
    <property type="term" value="C:neuromuscular junction"/>
    <property type="evidence" value="ECO:0007669"/>
    <property type="project" value="TreeGrafter"/>
</dbReference>
<dbReference type="GO" id="GO:0099525">
    <property type="term" value="P:presynaptic dense core vesicle exocytosis"/>
    <property type="evidence" value="ECO:0007669"/>
    <property type="project" value="TreeGrafter"/>
</dbReference>
<dbReference type="PANTHER" id="PTHR10480">
    <property type="entry name" value="PROTEIN UNC-13 HOMOLOG"/>
    <property type="match status" value="1"/>
</dbReference>
<feature type="region of interest" description="Disordered" evidence="1">
    <location>
        <begin position="22"/>
        <end position="54"/>
    </location>
</feature>
<dbReference type="GeneID" id="9810759"/>
<dbReference type="CTD" id="9810759"/>
<feature type="compositionally biased region" description="Basic and acidic residues" evidence="1">
    <location>
        <begin position="582"/>
        <end position="602"/>
    </location>
</feature>
<dbReference type="Proteomes" id="UP000483820">
    <property type="component" value="Chromosome I"/>
</dbReference>
<dbReference type="InterPro" id="IPR027080">
    <property type="entry name" value="Unc-13"/>
</dbReference>
<dbReference type="InterPro" id="IPR035892">
    <property type="entry name" value="C2_domain_sf"/>
</dbReference>
<dbReference type="AlphaFoldDB" id="A0A6A5HPV4"/>
<dbReference type="GO" id="GO:0016082">
    <property type="term" value="P:synaptic vesicle priming"/>
    <property type="evidence" value="ECO:0007669"/>
    <property type="project" value="TreeGrafter"/>
</dbReference>
<feature type="compositionally biased region" description="Polar residues" evidence="1">
    <location>
        <begin position="477"/>
        <end position="491"/>
    </location>
</feature>
<feature type="compositionally biased region" description="Basic and acidic residues" evidence="1">
    <location>
        <begin position="376"/>
        <end position="399"/>
    </location>
</feature>
<dbReference type="Gene3D" id="2.60.40.150">
    <property type="entry name" value="C2 domain"/>
    <property type="match status" value="1"/>
</dbReference>
<feature type="compositionally biased region" description="Basic and acidic residues" evidence="1">
    <location>
        <begin position="492"/>
        <end position="504"/>
    </location>
</feature>
<dbReference type="GO" id="GO:0042734">
    <property type="term" value="C:presynaptic membrane"/>
    <property type="evidence" value="ECO:0007669"/>
    <property type="project" value="TreeGrafter"/>
</dbReference>
<feature type="domain" description="C2" evidence="2">
    <location>
        <begin position="35"/>
        <end position="163"/>
    </location>
</feature>
<organism evidence="3 4">
    <name type="scientific">Caenorhabditis remanei</name>
    <name type="common">Caenorhabditis vulgaris</name>
    <dbReference type="NCBI Taxonomy" id="31234"/>
    <lineage>
        <taxon>Eukaryota</taxon>
        <taxon>Metazoa</taxon>
        <taxon>Ecdysozoa</taxon>
        <taxon>Nematoda</taxon>
        <taxon>Chromadorea</taxon>
        <taxon>Rhabditida</taxon>
        <taxon>Rhabditina</taxon>
        <taxon>Rhabditomorpha</taxon>
        <taxon>Rhabditoidea</taxon>
        <taxon>Rhabditidae</taxon>
        <taxon>Peloderinae</taxon>
        <taxon>Caenorhabditis</taxon>
    </lineage>
</organism>
<dbReference type="GO" id="GO:0035249">
    <property type="term" value="P:synaptic transmission, glutamatergic"/>
    <property type="evidence" value="ECO:0007669"/>
    <property type="project" value="TreeGrafter"/>
</dbReference>
<dbReference type="EMBL" id="WUAV01000001">
    <property type="protein sequence ID" value="KAF1768293.1"/>
    <property type="molecule type" value="Genomic_DNA"/>
</dbReference>
<sequence length="647" mass="73866">MYRNSVKETKLFSALEQLVGGAYPGGPSTSGDAATPQQLPPHQQYDTYQPDDPHGVYEDVGGDDNYPDDQLSDGMSMRLLCITNEFNSYVTVKLQNVKSTTVAVRGNLPCWEQEFIFETNRPDDGMVLELWAKGVLWDKLIGVHYMPLSEVKYSNAAGSGQWLQMDHELETRNGQTVGTRGPTGHNLLADVRFELPFDAQGCDEDIQSKLLALNGLIEHDQLVPNNHHRAPFNHSGLSEDSDYTSDVSVPVNHHQLHPNSSAHQYESHLHPHRSRQLLHTREGAASYEDEEDAYHARNQNETDVVHYPEDDTSYHQSYYHDDYPSGSTQINQYSSSSAGGYHHQDTVTPVRESFGESAPPTVSTSRQVYGYAASSSEERYDTPSGRMPRDEPILEHSEPEYVYDQNGYPDDENYGINPTYSEEHFDEQQPQTSTDYRNDFNASYQREYWNESEPLSYNSRPPNGHVRTGTSAWREPGTSSRPTSSQAWNYTDDTHQYDEVDRGSRVSFTRTPSVDRNERRSDSGGGFYDEFGDGTRRPDSHHNWRYDSIQEEDTEKDNWKQHVEGYEEGHDETTPKDASPSRPKDRISPDTHYGQKELRFDEPPPPIVRQTIQEEEEKRNYQELWHSAYKRVCADLGIKVSFGLLVR</sequence>
<evidence type="ECO:0000313" key="4">
    <source>
        <dbReference type="Proteomes" id="UP000483820"/>
    </source>
</evidence>
<feature type="compositionally biased region" description="Basic and acidic residues" evidence="1">
    <location>
        <begin position="564"/>
        <end position="575"/>
    </location>
</feature>
<dbReference type="SUPFAM" id="SSF49562">
    <property type="entry name" value="C2 domain (Calcium/lipid-binding domain, CaLB)"/>
    <property type="match status" value="1"/>
</dbReference>
<dbReference type="GO" id="GO:0005516">
    <property type="term" value="F:calmodulin binding"/>
    <property type="evidence" value="ECO:0007669"/>
    <property type="project" value="TreeGrafter"/>
</dbReference>
<dbReference type="GO" id="GO:0019992">
    <property type="term" value="F:diacylglycerol binding"/>
    <property type="evidence" value="ECO:0007669"/>
    <property type="project" value="InterPro"/>
</dbReference>
<accession>A0A6A5HPV4</accession>
<feature type="region of interest" description="Disordered" evidence="1">
    <location>
        <begin position="452"/>
        <end position="542"/>
    </location>
</feature>
<feature type="compositionally biased region" description="Polar residues" evidence="1">
    <location>
        <begin position="428"/>
        <end position="437"/>
    </location>
</feature>
<dbReference type="GO" id="GO:0030672">
    <property type="term" value="C:synaptic vesicle membrane"/>
    <property type="evidence" value="ECO:0007669"/>
    <property type="project" value="TreeGrafter"/>
</dbReference>
<dbReference type="Pfam" id="PF00168">
    <property type="entry name" value="C2"/>
    <property type="match status" value="1"/>
</dbReference>
<evidence type="ECO:0000259" key="2">
    <source>
        <dbReference type="PROSITE" id="PS50004"/>
    </source>
</evidence>
<dbReference type="GO" id="GO:0098831">
    <property type="term" value="C:presynaptic active zone cytoplasmic component"/>
    <property type="evidence" value="ECO:0007669"/>
    <property type="project" value="TreeGrafter"/>
</dbReference>
<name>A0A6A5HPV4_CAERE</name>
<evidence type="ECO:0000256" key="1">
    <source>
        <dbReference type="SAM" id="MobiDB-lite"/>
    </source>
</evidence>
<protein>
    <recommendedName>
        <fullName evidence="2">C2 domain-containing protein</fullName>
    </recommendedName>
</protein>
<dbReference type="GO" id="GO:0061789">
    <property type="term" value="P:dense core granule priming"/>
    <property type="evidence" value="ECO:0007669"/>
    <property type="project" value="TreeGrafter"/>
</dbReference>
<feature type="compositionally biased region" description="Basic and acidic residues" evidence="1">
    <location>
        <begin position="513"/>
        <end position="522"/>
    </location>
</feature>
<gene>
    <name evidence="3" type="ORF">GCK72_000105</name>
</gene>
<comment type="caution">
    <text evidence="3">The sequence shown here is derived from an EMBL/GenBank/DDBJ whole genome shotgun (WGS) entry which is preliminary data.</text>
</comment>
<feature type="compositionally biased region" description="Basic and acidic residues" evidence="1">
    <location>
        <begin position="533"/>
        <end position="542"/>
    </location>
</feature>
<reference evidence="3 4" key="1">
    <citation type="submission" date="2019-12" db="EMBL/GenBank/DDBJ databases">
        <title>Chromosome-level assembly of the Caenorhabditis remanei genome.</title>
        <authorList>
            <person name="Teterina A.A."/>
            <person name="Willis J.H."/>
            <person name="Phillips P.C."/>
        </authorList>
    </citation>
    <scope>NUCLEOTIDE SEQUENCE [LARGE SCALE GENOMIC DNA]</scope>
    <source>
        <strain evidence="3 4">PX506</strain>
        <tissue evidence="3">Whole organism</tissue>
    </source>
</reference>
<feature type="compositionally biased region" description="Basic and acidic residues" evidence="1">
    <location>
        <begin position="312"/>
        <end position="323"/>
    </location>
</feature>
<evidence type="ECO:0000313" key="3">
    <source>
        <dbReference type="EMBL" id="KAF1768293.1"/>
    </source>
</evidence>
<feature type="region of interest" description="Disordered" evidence="1">
    <location>
        <begin position="564"/>
        <end position="607"/>
    </location>
</feature>
<feature type="region of interest" description="Disordered" evidence="1">
    <location>
        <begin position="227"/>
        <end position="276"/>
    </location>
</feature>
<dbReference type="KEGG" id="crq:GCK72_000105"/>
<dbReference type="GO" id="GO:0043195">
    <property type="term" value="C:terminal bouton"/>
    <property type="evidence" value="ECO:0007669"/>
    <property type="project" value="TreeGrafter"/>
</dbReference>
<dbReference type="GO" id="GO:0016081">
    <property type="term" value="P:synaptic vesicle docking"/>
    <property type="evidence" value="ECO:0007669"/>
    <property type="project" value="TreeGrafter"/>
</dbReference>
<dbReference type="RefSeq" id="XP_053590914.1">
    <property type="nucleotide sequence ID" value="XM_053722269.1"/>
</dbReference>
<dbReference type="CDD" id="cd08394">
    <property type="entry name" value="C2A_Munc13"/>
    <property type="match status" value="1"/>
</dbReference>
<feature type="region of interest" description="Disordered" evidence="1">
    <location>
        <begin position="312"/>
        <end position="437"/>
    </location>
</feature>
<dbReference type="GO" id="GO:0017075">
    <property type="term" value="F:syntaxin-1 binding"/>
    <property type="evidence" value="ECO:0007669"/>
    <property type="project" value="TreeGrafter"/>
</dbReference>
<feature type="compositionally biased region" description="Polar residues" evidence="1">
    <location>
        <begin position="325"/>
        <end position="338"/>
    </location>
</feature>
<dbReference type="PROSITE" id="PS50004">
    <property type="entry name" value="C2"/>
    <property type="match status" value="1"/>
</dbReference>
<proteinExistence type="predicted"/>
<dbReference type="PANTHER" id="PTHR10480:SF12">
    <property type="entry name" value="UNC-13, ISOFORM E"/>
    <property type="match status" value="1"/>
</dbReference>
<dbReference type="InterPro" id="IPR000008">
    <property type="entry name" value="C2_dom"/>
</dbReference>